<sequence length="347" mass="38082">MRLYGRNWTRRELEARIGQIGQIGGIRRMTLTEGKEAGTELVRVRTGAGLAFDIVPSKGMDVSLAEAWGSPISWQSPNGDVHPMHYEPEGAGWLRTASGGLLMTCGLAHVGAASDDASGSYGLHGRAHHTPARHICLREEWVGDELEWSVSGTVEESSLFGSRLKLTREYSGRLGDNRIAIRDRVENVGFRPAPHMMLYHFNFGFPLLDEQTAIRFPSARCEARDAQAPLDRHSTWESPAAEASEAVYYHHLREEAADTDGMAEASLHQPSFPMGDAARPVTVRLRWSADTLPMLVQWRMPGAGEHVLGLEPSNCKVEGRAAEADRGGPLLLPPGSSVIYKLELIVT</sequence>
<protein>
    <submittedName>
        <fullName evidence="1">DUF4432 family protein</fullName>
    </submittedName>
</protein>
<accession>A0A4S4BF48</accession>
<dbReference type="InterPro" id="IPR014718">
    <property type="entry name" value="GH-type_carb-bd"/>
</dbReference>
<dbReference type="GO" id="GO:0030246">
    <property type="term" value="F:carbohydrate binding"/>
    <property type="evidence" value="ECO:0007669"/>
    <property type="project" value="InterPro"/>
</dbReference>
<evidence type="ECO:0000313" key="2">
    <source>
        <dbReference type="Proteomes" id="UP000310636"/>
    </source>
</evidence>
<dbReference type="AlphaFoldDB" id="A0A4S4BF48"/>
<reference evidence="1 2" key="1">
    <citation type="submission" date="2019-04" db="EMBL/GenBank/DDBJ databases">
        <title>Cohnella sp. nov. isolated from preserved vegetables.</title>
        <authorList>
            <person name="Lin S.-Y."/>
            <person name="Hung M.-H."/>
            <person name="Young C.-C."/>
        </authorList>
    </citation>
    <scope>NUCLEOTIDE SEQUENCE [LARGE SCALE GENOMIC DNA]</scope>
    <source>
        <strain evidence="1 2">CC-MHH1044</strain>
    </source>
</reference>
<comment type="caution">
    <text evidence="1">The sequence shown here is derived from an EMBL/GenBank/DDBJ whole genome shotgun (WGS) entry which is preliminary data.</text>
</comment>
<name>A0A4S4BF48_9BACL</name>
<dbReference type="InterPro" id="IPR027839">
    <property type="entry name" value="DUF4432"/>
</dbReference>
<dbReference type="Gene3D" id="2.70.98.10">
    <property type="match status" value="1"/>
</dbReference>
<evidence type="ECO:0000313" key="1">
    <source>
        <dbReference type="EMBL" id="THF72913.1"/>
    </source>
</evidence>
<organism evidence="1 2">
    <name type="scientific">Cohnella fermenti</name>
    <dbReference type="NCBI Taxonomy" id="2565925"/>
    <lineage>
        <taxon>Bacteria</taxon>
        <taxon>Bacillati</taxon>
        <taxon>Bacillota</taxon>
        <taxon>Bacilli</taxon>
        <taxon>Bacillales</taxon>
        <taxon>Paenibacillaceae</taxon>
        <taxon>Cohnella</taxon>
    </lineage>
</organism>
<dbReference type="RefSeq" id="WP_136373804.1">
    <property type="nucleotide sequence ID" value="NZ_SSOB01000067.1"/>
</dbReference>
<dbReference type="EMBL" id="SSOB01000067">
    <property type="protein sequence ID" value="THF72913.1"/>
    <property type="molecule type" value="Genomic_DNA"/>
</dbReference>
<proteinExistence type="predicted"/>
<dbReference type="OrthoDB" id="9791280at2"/>
<gene>
    <name evidence="1" type="ORF">E6C55_31435</name>
</gene>
<dbReference type="Proteomes" id="UP000310636">
    <property type="component" value="Unassembled WGS sequence"/>
</dbReference>
<dbReference type="Pfam" id="PF14486">
    <property type="entry name" value="DUF4432"/>
    <property type="match status" value="1"/>
</dbReference>
<dbReference type="CDD" id="cd09023">
    <property type="entry name" value="Aldose_epim_Ec_c4013"/>
    <property type="match status" value="1"/>
</dbReference>
<keyword evidence="2" id="KW-1185">Reference proteome</keyword>